<organism evidence="3 8">
    <name type="scientific">Phytophthora fragariae</name>
    <dbReference type="NCBI Taxonomy" id="53985"/>
    <lineage>
        <taxon>Eukaryota</taxon>
        <taxon>Sar</taxon>
        <taxon>Stramenopiles</taxon>
        <taxon>Oomycota</taxon>
        <taxon>Peronosporomycetes</taxon>
        <taxon>Peronosporales</taxon>
        <taxon>Peronosporaceae</taxon>
        <taxon>Phytophthora</taxon>
    </lineage>
</organism>
<dbReference type="Proteomes" id="UP000460718">
    <property type="component" value="Unassembled WGS sequence"/>
</dbReference>
<feature type="coiled-coil region" evidence="1">
    <location>
        <begin position="357"/>
        <end position="405"/>
    </location>
</feature>
<dbReference type="Proteomes" id="UP000437068">
    <property type="component" value="Unassembled WGS sequence"/>
</dbReference>
<gene>
    <name evidence="7" type="ORF">PF001_g26181</name>
    <name evidence="6" type="ORF">PF006_g25397</name>
    <name evidence="5" type="ORF">PF007_g26748</name>
    <name evidence="3" type="ORF">PF009_g24691</name>
    <name evidence="4" type="ORF">PF011_g22199</name>
</gene>
<evidence type="ECO:0000313" key="11">
    <source>
        <dbReference type="Proteomes" id="UP000441208"/>
    </source>
</evidence>
<evidence type="ECO:0000313" key="10">
    <source>
        <dbReference type="Proteomes" id="UP000440732"/>
    </source>
</evidence>
<evidence type="ECO:0000313" key="4">
    <source>
        <dbReference type="EMBL" id="KAE8981019.1"/>
    </source>
</evidence>
<evidence type="ECO:0000313" key="5">
    <source>
        <dbReference type="EMBL" id="KAE9070928.1"/>
    </source>
</evidence>
<evidence type="ECO:0000313" key="12">
    <source>
        <dbReference type="Proteomes" id="UP000460718"/>
    </source>
</evidence>
<feature type="compositionally biased region" description="Low complexity" evidence="2">
    <location>
        <begin position="40"/>
        <end position="64"/>
    </location>
</feature>
<evidence type="ECO:0000313" key="7">
    <source>
        <dbReference type="EMBL" id="KAE9276322.1"/>
    </source>
</evidence>
<comment type="caution">
    <text evidence="3">The sequence shown here is derived from an EMBL/GenBank/DDBJ whole genome shotgun (WGS) entry which is preliminary data.</text>
</comment>
<name>A0A6A3E0D1_9STRA</name>
<sequence>MIGTDTGGSSCVSQEHNRACTTTEKMQATTVDAGTSTTIASSGNTAATTDANTSTTATTASAGTPAHQAPLMLSVMDRELKPWGLYDLTGAESPEPLATMQAYFRRFRALRGKSVEGVAHDSLQRSWCAMITRWNRMRHANASFVEWLEAREEVVGNHSLRDLHARVCSNAWDVGRICYVHVREGCAVCGSSDNFSEADWQREVAEQPLGEAEQAWLAKYRRALAEVSMSSSRGEGRRARSRRGSSPPVRGRWRSRSRSRTRTREQRPGHPGGEWSVAPMYHRPVETQANVLGNAARQESRAWPDYSYGHGYEVWHEAGPRAQQYDPRSSAYHQPSQQSAGAARGGSSYAWVAQGDLDEAANRAWDAQAEAEAATTQVAQARTELEAARQSNRELLARTRELERRGFGAPQAAAQPRQSAARTARREGRLLYAPVPEGSSSTGSSSVILLEAPDVKRRSLLAPRLVTADDRMPSVHKRIFT</sequence>
<dbReference type="EMBL" id="QXGE01003222">
    <property type="protein sequence ID" value="KAE9276322.1"/>
    <property type="molecule type" value="Genomic_DNA"/>
</dbReference>
<dbReference type="Proteomes" id="UP000441208">
    <property type="component" value="Unassembled WGS sequence"/>
</dbReference>
<evidence type="ECO:0000313" key="6">
    <source>
        <dbReference type="EMBL" id="KAE9089273.1"/>
    </source>
</evidence>
<feature type="region of interest" description="Disordered" evidence="2">
    <location>
        <begin position="322"/>
        <end position="345"/>
    </location>
</feature>
<dbReference type="EMBL" id="QXGF01002345">
    <property type="protein sequence ID" value="KAE8925091.1"/>
    <property type="molecule type" value="Genomic_DNA"/>
</dbReference>
<evidence type="ECO:0000313" key="3">
    <source>
        <dbReference type="EMBL" id="KAE8925091.1"/>
    </source>
</evidence>
<dbReference type="EMBL" id="QXGA01002976">
    <property type="protein sequence ID" value="KAE9089273.1"/>
    <property type="molecule type" value="Genomic_DNA"/>
</dbReference>
<evidence type="ECO:0000256" key="2">
    <source>
        <dbReference type="SAM" id="MobiDB-lite"/>
    </source>
</evidence>
<accession>A0A6A3E0D1</accession>
<feature type="compositionally biased region" description="Low complexity" evidence="2">
    <location>
        <begin position="334"/>
        <end position="345"/>
    </location>
</feature>
<evidence type="ECO:0000256" key="1">
    <source>
        <dbReference type="SAM" id="Coils"/>
    </source>
</evidence>
<feature type="region of interest" description="Disordered" evidence="2">
    <location>
        <begin position="36"/>
        <end position="65"/>
    </location>
</feature>
<evidence type="ECO:0000313" key="9">
    <source>
        <dbReference type="Proteomes" id="UP000437068"/>
    </source>
</evidence>
<proteinExistence type="predicted"/>
<feature type="compositionally biased region" description="Basic residues" evidence="2">
    <location>
        <begin position="251"/>
        <end position="261"/>
    </location>
</feature>
<dbReference type="Proteomes" id="UP000440732">
    <property type="component" value="Unassembled WGS sequence"/>
</dbReference>
<keyword evidence="1" id="KW-0175">Coiled coil</keyword>
<dbReference type="EMBL" id="QXFW01002194">
    <property type="protein sequence ID" value="KAE8981019.1"/>
    <property type="molecule type" value="Genomic_DNA"/>
</dbReference>
<dbReference type="Proteomes" id="UP000429523">
    <property type="component" value="Unassembled WGS sequence"/>
</dbReference>
<reference evidence="8 9" key="1">
    <citation type="submission" date="2018-08" db="EMBL/GenBank/DDBJ databases">
        <title>Genomic investigation of the strawberry pathogen Phytophthora fragariae indicates pathogenicity is determined by transcriptional variation in three key races.</title>
        <authorList>
            <person name="Adams T.M."/>
            <person name="Armitage A.D."/>
            <person name="Sobczyk M.K."/>
            <person name="Bates H.J."/>
            <person name="Dunwell J.M."/>
            <person name="Nellist C.F."/>
            <person name="Harrison R.J."/>
        </authorList>
    </citation>
    <scope>NUCLEOTIDE SEQUENCE [LARGE SCALE GENOMIC DNA]</scope>
    <source>
        <strain evidence="7 9">A4</strain>
        <strain evidence="6 10">NOV-5</strain>
        <strain evidence="5 11">NOV-71</strain>
        <strain evidence="3 8">NOV-9</strain>
        <strain evidence="4 12">SCRP245</strain>
    </source>
</reference>
<dbReference type="AlphaFoldDB" id="A0A6A3E0D1"/>
<feature type="region of interest" description="Disordered" evidence="2">
    <location>
        <begin position="231"/>
        <end position="279"/>
    </location>
</feature>
<dbReference type="EMBL" id="QXFZ01003155">
    <property type="protein sequence ID" value="KAE9070928.1"/>
    <property type="molecule type" value="Genomic_DNA"/>
</dbReference>
<evidence type="ECO:0000313" key="8">
    <source>
        <dbReference type="Proteomes" id="UP000429523"/>
    </source>
</evidence>
<protein>
    <submittedName>
        <fullName evidence="3">Uncharacterized protein</fullName>
    </submittedName>
</protein>